<dbReference type="KEGG" id="aali:118456951"/>
<dbReference type="AlphaFoldDB" id="A0A182FRP1"/>
<dbReference type="EnsemblMetazoa" id="AALB009217-RA">
    <property type="protein sequence ID" value="AALB009217-PA"/>
    <property type="gene ID" value="AALB009217"/>
</dbReference>
<evidence type="ECO:0000313" key="2">
    <source>
        <dbReference type="Proteomes" id="UP000069272"/>
    </source>
</evidence>
<evidence type="ECO:0000313" key="1">
    <source>
        <dbReference type="EnsemblMetazoa" id="AALB009217-PA"/>
    </source>
</evidence>
<dbReference type="VEuPathDB" id="VectorBase:AALB20_036807"/>
<dbReference type="OrthoDB" id="6365503at2759"/>
<name>A0A182FRP1_ANOAL</name>
<dbReference type="Proteomes" id="UP000069272">
    <property type="component" value="Chromosome 2R"/>
</dbReference>
<dbReference type="GeneID" id="118456951"/>
<organism evidence="1 2">
    <name type="scientific">Anopheles albimanus</name>
    <name type="common">New world malaria mosquito</name>
    <dbReference type="NCBI Taxonomy" id="7167"/>
    <lineage>
        <taxon>Eukaryota</taxon>
        <taxon>Metazoa</taxon>
        <taxon>Ecdysozoa</taxon>
        <taxon>Arthropoda</taxon>
        <taxon>Hexapoda</taxon>
        <taxon>Insecta</taxon>
        <taxon>Pterygota</taxon>
        <taxon>Neoptera</taxon>
        <taxon>Endopterygota</taxon>
        <taxon>Diptera</taxon>
        <taxon>Nematocera</taxon>
        <taxon>Culicoidea</taxon>
        <taxon>Culicidae</taxon>
        <taxon>Anophelinae</taxon>
        <taxon>Anopheles</taxon>
    </lineage>
</organism>
<keyword evidence="2" id="KW-1185">Reference proteome</keyword>
<protein>
    <submittedName>
        <fullName evidence="1">Uncharacterized protein</fullName>
    </submittedName>
</protein>
<reference evidence="1 2" key="1">
    <citation type="journal article" date="2017" name="G3 (Bethesda)">
        <title>The Physical Genome Mapping of Anopheles albimanus Corrected Scaffold Misassemblies and Identified Interarm Rearrangements in Genus Anopheles.</title>
        <authorList>
            <person name="Artemov G.N."/>
            <person name="Peery A.N."/>
            <person name="Jiang X."/>
            <person name="Tu Z."/>
            <person name="Stegniy V.N."/>
            <person name="Sharakhova M.V."/>
            <person name="Sharakhov I.V."/>
        </authorList>
    </citation>
    <scope>NUCLEOTIDE SEQUENCE [LARGE SCALE GENOMIC DNA]</scope>
    <source>
        <strain evidence="1 2">ALBI9_A</strain>
    </source>
</reference>
<dbReference type="VEuPathDB" id="VectorBase:AALB009217"/>
<reference evidence="1" key="2">
    <citation type="submission" date="2022-08" db="UniProtKB">
        <authorList>
            <consortium name="EnsemblMetazoa"/>
        </authorList>
    </citation>
    <scope>IDENTIFICATION</scope>
    <source>
        <strain evidence="1">STECLA/ALBI9_A</strain>
    </source>
</reference>
<proteinExistence type="predicted"/>
<sequence>MQQLGNSRQRKRTSSSFLPPSLCSRLLVLSIAFCKIGKNYSVHETEKNNSAVLSATMAGSVDTRKRSREEEQNEFMPLSKRINNLHLNNNQGNLGGVLTEQLGATANHHGHFAIGGQPTEYANHATHHHMHHHHHHLGHGIINGASAVAASSTSNTCSNNGALALAANSGSNSPASTHASTISINGEILGEYCPVLSAEENPHYFTKNKVLYDLYIERMRRLQ</sequence>
<dbReference type="RefSeq" id="XP_035774019.1">
    <property type="nucleotide sequence ID" value="XM_035918126.1"/>
</dbReference>
<accession>A0A182FRP1</accession>